<dbReference type="Pfam" id="PF00258">
    <property type="entry name" value="Flavodoxin_1"/>
    <property type="match status" value="1"/>
</dbReference>
<evidence type="ECO:0000313" key="9">
    <source>
        <dbReference type="EMBL" id="SUA57367.1"/>
    </source>
</evidence>
<dbReference type="Gene3D" id="3.40.50.360">
    <property type="match status" value="1"/>
</dbReference>
<evidence type="ECO:0000256" key="2">
    <source>
        <dbReference type="ARBA" id="ARBA00022643"/>
    </source>
</evidence>
<evidence type="ECO:0000256" key="3">
    <source>
        <dbReference type="ARBA" id="ARBA00022982"/>
    </source>
</evidence>
<dbReference type="GO" id="GO:0010181">
    <property type="term" value="F:FMN binding"/>
    <property type="evidence" value="ECO:0007669"/>
    <property type="project" value="InterPro"/>
</dbReference>
<dbReference type="Pfam" id="PF00175">
    <property type="entry name" value="NAD_binding_1"/>
    <property type="match status" value="1"/>
</dbReference>
<evidence type="ECO:0000313" key="8">
    <source>
        <dbReference type="EMBL" id="QPT39734.1"/>
    </source>
</evidence>
<dbReference type="GO" id="GO:0050660">
    <property type="term" value="F:flavin adenine dinucleotide binding"/>
    <property type="evidence" value="ECO:0007669"/>
    <property type="project" value="TreeGrafter"/>
</dbReference>
<keyword evidence="3" id="KW-0813">Transport</keyword>
<dbReference type="PRINTS" id="PR00369">
    <property type="entry name" value="FLAVODOXIN"/>
</dbReference>
<evidence type="ECO:0000259" key="7">
    <source>
        <dbReference type="PROSITE" id="PS51384"/>
    </source>
</evidence>
<keyword evidence="9" id="KW-0560">Oxidoreductase</keyword>
<feature type="transmembrane region" description="Helical" evidence="5">
    <location>
        <begin position="130"/>
        <end position="148"/>
    </location>
</feature>
<keyword evidence="2" id="KW-0288">FMN</keyword>
<dbReference type="EMBL" id="CP065725">
    <property type="protein sequence ID" value="QPT39734.1"/>
    <property type="molecule type" value="Genomic_DNA"/>
</dbReference>
<dbReference type="PROSITE" id="PS50902">
    <property type="entry name" value="FLAVODOXIN_LIKE"/>
    <property type="match status" value="1"/>
</dbReference>
<keyword evidence="5" id="KW-0472">Membrane</keyword>
<dbReference type="InterPro" id="IPR039261">
    <property type="entry name" value="FNR_nucleotide-bd"/>
</dbReference>
<dbReference type="Gene3D" id="3.40.50.80">
    <property type="entry name" value="Nucleotide-binding domain of ferredoxin-NADP reductase (FNR) module"/>
    <property type="match status" value="1"/>
</dbReference>
<evidence type="ECO:0000256" key="4">
    <source>
        <dbReference type="ARBA" id="ARBA00023797"/>
    </source>
</evidence>
<dbReference type="PRINTS" id="PR00371">
    <property type="entry name" value="FPNCR"/>
</dbReference>
<evidence type="ECO:0000259" key="6">
    <source>
        <dbReference type="PROSITE" id="PS50902"/>
    </source>
</evidence>
<dbReference type="InterPro" id="IPR029039">
    <property type="entry name" value="Flavoprotein-like_sf"/>
</dbReference>
<dbReference type="InterPro" id="IPR001433">
    <property type="entry name" value="OxRdtase_FAD/NAD-bd"/>
</dbReference>
<dbReference type="InterPro" id="IPR005625">
    <property type="entry name" value="PepSY-ass_TM"/>
</dbReference>
<reference evidence="8 11" key="2">
    <citation type="submission" date="2020-12" db="EMBL/GenBank/DDBJ databases">
        <title>FDA dAtabase for Regulatory Grade micrObial Sequences (FDA-ARGOS): Supporting development and validation of Infectious Disease Dx tests.</title>
        <authorList>
            <person name="Sproer C."/>
            <person name="Gronow S."/>
            <person name="Severitt S."/>
            <person name="Schroder I."/>
            <person name="Tallon L."/>
            <person name="Sadzewicz L."/>
            <person name="Zhao X."/>
            <person name="Boylan J."/>
            <person name="Ott S."/>
            <person name="Bowen H."/>
            <person name="Vavikolanu K."/>
            <person name="Mehta A."/>
            <person name="Aluvathingal J."/>
            <person name="Nadendla S."/>
            <person name="Lowell S."/>
            <person name="Myers T."/>
            <person name="Yan Y."/>
            <person name="Sichtig H."/>
        </authorList>
    </citation>
    <scope>NUCLEOTIDE SEQUENCE [LARGE SCALE GENOMIC DNA]</scope>
    <source>
        <strain evidence="8 11">FDAARGOS_872</strain>
    </source>
</reference>
<dbReference type="GO" id="GO:0005829">
    <property type="term" value="C:cytosol"/>
    <property type="evidence" value="ECO:0007669"/>
    <property type="project" value="TreeGrafter"/>
</dbReference>
<dbReference type="STRING" id="1122619.GCA_000373745_00326"/>
<dbReference type="PROSITE" id="PS51384">
    <property type="entry name" value="FAD_FR"/>
    <property type="match status" value="1"/>
</dbReference>
<sequence>MKKILLTFHRYAGLILTPFFMILLITGMILTFKPILSPSTTNEAIGIQHAQAFSAVVQQAEVASGQIQTIALDANGQDIWIKTQGNPLEQRFTIAEGRLIGEAGMSSALYNTAKSLHKGLLIGATGFVEFLTYVFIAVLLVAPFLMQVRWQKRLMSIHNALGFWAIPLWLLVPITGLLMSLKVGAPEVGKLNLNQELTPAVQVMQVLERENQLHNFVSLETMRGRSVLINLATDAGVQTFQIPTATQTLEPVGITTYWPKLLHEGTWAGALSGWLNFIIGAGLSFFILSGAYSWFRRWLQDRAARASATPLTGGKEAVLVAYASQTGTAQGLAKTTQDYLVAQGVDAQLSPMSVVTPNDLGQFAHSLLLCSTTGEGDLPDGAKRLVNALKQTIDSGINYSVFALGDKSYQHYCAGGYLLDQALAQSGGQTDLEIVCSDADPVPAWQVWIKQVNNLLGLQATAAPQIVSNDTALKATLRSRIRLDDPELAPLEVQSLYFELPNDALFRGGDLLLVTPPGDTVARPYSIGSDAIDSNLVRLTVSENPFVDEQGQTRQGRTSNYLLKELAVGESIQVTWRRHPDFNLIEDDQRPIIMAATGCGIAPLLGFLSPLRRHPRFAWLFFGNSHSEGNNFYKEEWDKALAEGTISRISRVFDNENRGYIQDLMLQDGKEIYRLLEQDNAIIYLCGRTRTVGQGVETALLSIAQEVSSKSREEAAAWLDDLRRQERIRSDLFG</sequence>
<feature type="transmembrane region" description="Helical" evidence="5">
    <location>
        <begin position="12"/>
        <end position="32"/>
    </location>
</feature>
<dbReference type="AlphaFoldDB" id="A0A378XHQ8"/>
<dbReference type="RefSeq" id="WP_018573503.1">
    <property type="nucleotide sequence ID" value="NZ_CP065725.1"/>
</dbReference>
<dbReference type="GO" id="GO:0003958">
    <property type="term" value="F:NADPH-hemoprotein reductase activity"/>
    <property type="evidence" value="ECO:0007669"/>
    <property type="project" value="UniProtKB-EC"/>
</dbReference>
<dbReference type="InterPro" id="IPR001709">
    <property type="entry name" value="Flavoprot_Pyr_Nucl_cyt_Rdtase"/>
</dbReference>
<feature type="domain" description="Flavodoxin-like" evidence="6">
    <location>
        <begin position="318"/>
        <end position="453"/>
    </location>
</feature>
<evidence type="ECO:0000256" key="1">
    <source>
        <dbReference type="ARBA" id="ARBA00022630"/>
    </source>
</evidence>
<feature type="transmembrane region" description="Helical" evidence="5">
    <location>
        <begin position="160"/>
        <end position="181"/>
    </location>
</feature>
<dbReference type="InterPro" id="IPR017927">
    <property type="entry name" value="FAD-bd_FR_type"/>
</dbReference>
<dbReference type="Gene3D" id="2.40.30.10">
    <property type="entry name" value="Translation factors"/>
    <property type="match status" value="1"/>
</dbReference>
<dbReference type="SUPFAM" id="SSF52218">
    <property type="entry name" value="Flavoproteins"/>
    <property type="match status" value="1"/>
</dbReference>
<dbReference type="InterPro" id="IPR017938">
    <property type="entry name" value="Riboflavin_synthase-like_b-brl"/>
</dbReference>
<dbReference type="Proteomes" id="UP000594903">
    <property type="component" value="Chromosome"/>
</dbReference>
<evidence type="ECO:0000313" key="10">
    <source>
        <dbReference type="Proteomes" id="UP000254603"/>
    </source>
</evidence>
<organism evidence="9 10">
    <name type="scientific">Oligella ureolytica</name>
    <dbReference type="NCBI Taxonomy" id="90244"/>
    <lineage>
        <taxon>Bacteria</taxon>
        <taxon>Pseudomonadati</taxon>
        <taxon>Pseudomonadota</taxon>
        <taxon>Betaproteobacteria</taxon>
        <taxon>Burkholderiales</taxon>
        <taxon>Alcaligenaceae</taxon>
        <taxon>Oligella</taxon>
    </lineage>
</organism>
<dbReference type="PANTHER" id="PTHR19384">
    <property type="entry name" value="NITRIC OXIDE SYNTHASE-RELATED"/>
    <property type="match status" value="1"/>
</dbReference>
<keyword evidence="5" id="KW-1133">Transmembrane helix</keyword>
<dbReference type="OrthoDB" id="9816402at2"/>
<accession>A0A378XHQ8</accession>
<gene>
    <name evidence="9" type="primary">cysJ_2</name>
    <name evidence="8" type="ORF">I6G29_11475</name>
    <name evidence="9" type="ORF">NCTC11997_02363</name>
</gene>
<dbReference type="EC" id="1.6.2.4" evidence="4"/>
<feature type="transmembrane region" description="Helical" evidence="5">
    <location>
        <begin position="274"/>
        <end position="295"/>
    </location>
</feature>
<proteinExistence type="predicted"/>
<feature type="domain" description="FAD-binding FR-type" evidence="7">
    <location>
        <begin position="470"/>
        <end position="585"/>
    </location>
</feature>
<dbReference type="PANTHER" id="PTHR19384:SF17">
    <property type="entry name" value="NADPH--CYTOCHROME P450 REDUCTASE"/>
    <property type="match status" value="1"/>
</dbReference>
<dbReference type="SUPFAM" id="SSF63380">
    <property type="entry name" value="Riboflavin synthase domain-like"/>
    <property type="match status" value="1"/>
</dbReference>
<keyword evidence="5" id="KW-0812">Transmembrane</keyword>
<dbReference type="InterPro" id="IPR008254">
    <property type="entry name" value="Flavodoxin/NO_synth"/>
</dbReference>
<name>A0A378XHQ8_9BURK</name>
<dbReference type="InterPro" id="IPR001094">
    <property type="entry name" value="Flavdoxin-like"/>
</dbReference>
<dbReference type="EMBL" id="UGSB01000001">
    <property type="protein sequence ID" value="SUA57367.1"/>
    <property type="molecule type" value="Genomic_DNA"/>
</dbReference>
<reference evidence="9 10" key="1">
    <citation type="submission" date="2018-06" db="EMBL/GenBank/DDBJ databases">
        <authorList>
            <consortium name="Pathogen Informatics"/>
            <person name="Doyle S."/>
        </authorList>
    </citation>
    <scope>NUCLEOTIDE SEQUENCE [LARGE SCALE GENOMIC DNA]</scope>
    <source>
        <strain evidence="9 10">NCTC11997</strain>
    </source>
</reference>
<dbReference type="SUPFAM" id="SSF52343">
    <property type="entry name" value="Ferredoxin reductase-like, C-terminal NADP-linked domain"/>
    <property type="match status" value="1"/>
</dbReference>
<dbReference type="Proteomes" id="UP000254603">
    <property type="component" value="Unassembled WGS sequence"/>
</dbReference>
<keyword evidence="3" id="KW-0249">Electron transport</keyword>
<protein>
    <recommendedName>
        <fullName evidence="4">NADPH--hemoprotein reductase</fullName>
        <ecNumber evidence="4">1.6.2.4</ecNumber>
    </recommendedName>
</protein>
<keyword evidence="1" id="KW-0285">Flavoprotein</keyword>
<evidence type="ECO:0000313" key="11">
    <source>
        <dbReference type="Proteomes" id="UP000594903"/>
    </source>
</evidence>
<dbReference type="Pfam" id="PF03929">
    <property type="entry name" value="PepSY_TM"/>
    <property type="match status" value="1"/>
</dbReference>
<evidence type="ECO:0000256" key="5">
    <source>
        <dbReference type="SAM" id="Phobius"/>
    </source>
</evidence>
<keyword evidence="11" id="KW-1185">Reference proteome</keyword>